<gene>
    <name evidence="2" type="ORF">FHU37_004630</name>
</gene>
<name>A0A853AAE9_9ACTN</name>
<sequence length="82" mass="8990">MPQTLEEHTRRNAFPMPDRDAPGPPWRPAGDSGSDIRPKRVGEVRSVFRETRKPLRKNPYGPAAEKAIGGLAATVPSRTTGQ</sequence>
<proteinExistence type="predicted"/>
<dbReference type="RefSeq" id="WP_179816581.1">
    <property type="nucleotide sequence ID" value="NZ_JACBZD010000002.1"/>
</dbReference>
<dbReference type="EMBL" id="JACBZD010000002">
    <property type="protein sequence ID" value="NYI07601.1"/>
    <property type="molecule type" value="Genomic_DNA"/>
</dbReference>
<reference evidence="2 3" key="1">
    <citation type="submission" date="2020-07" db="EMBL/GenBank/DDBJ databases">
        <title>Sequencing the genomes of 1000 actinobacteria strains.</title>
        <authorList>
            <person name="Klenk H.-P."/>
        </authorList>
    </citation>
    <scope>NUCLEOTIDE SEQUENCE [LARGE SCALE GENOMIC DNA]</scope>
    <source>
        <strain evidence="2 3">DSM 42178</strain>
    </source>
</reference>
<evidence type="ECO:0000313" key="3">
    <source>
        <dbReference type="Proteomes" id="UP000567795"/>
    </source>
</evidence>
<keyword evidence="3" id="KW-1185">Reference proteome</keyword>
<evidence type="ECO:0000256" key="1">
    <source>
        <dbReference type="SAM" id="MobiDB-lite"/>
    </source>
</evidence>
<protein>
    <submittedName>
        <fullName evidence="2">Uncharacterized protein</fullName>
    </submittedName>
</protein>
<comment type="caution">
    <text evidence="2">The sequence shown here is derived from an EMBL/GenBank/DDBJ whole genome shotgun (WGS) entry which is preliminary data.</text>
</comment>
<feature type="region of interest" description="Disordered" evidence="1">
    <location>
        <begin position="1"/>
        <end position="40"/>
    </location>
</feature>
<dbReference type="Proteomes" id="UP000567795">
    <property type="component" value="Unassembled WGS sequence"/>
</dbReference>
<accession>A0A853AAE9</accession>
<dbReference type="AlphaFoldDB" id="A0A853AAE9"/>
<evidence type="ECO:0000313" key="2">
    <source>
        <dbReference type="EMBL" id="NYI07601.1"/>
    </source>
</evidence>
<feature type="compositionally biased region" description="Basic and acidic residues" evidence="1">
    <location>
        <begin position="1"/>
        <end position="10"/>
    </location>
</feature>
<organism evidence="2 3">
    <name type="scientific">Allostreptomyces psammosilenae</name>
    <dbReference type="NCBI Taxonomy" id="1892865"/>
    <lineage>
        <taxon>Bacteria</taxon>
        <taxon>Bacillati</taxon>
        <taxon>Actinomycetota</taxon>
        <taxon>Actinomycetes</taxon>
        <taxon>Kitasatosporales</taxon>
        <taxon>Streptomycetaceae</taxon>
        <taxon>Allostreptomyces</taxon>
    </lineage>
</organism>